<gene>
    <name evidence="3" type="ORF">SCP_1103720</name>
</gene>
<dbReference type="Proteomes" id="UP000287166">
    <property type="component" value="Unassembled WGS sequence"/>
</dbReference>
<evidence type="ECO:0000313" key="3">
    <source>
        <dbReference type="EMBL" id="GBE87695.1"/>
    </source>
</evidence>
<accession>A0A401GZV0</accession>
<keyword evidence="2" id="KW-0812">Transmembrane</keyword>
<keyword evidence="2" id="KW-1133">Transmembrane helix</keyword>
<name>A0A401GZV0_9APHY</name>
<dbReference type="GeneID" id="38784612"/>
<dbReference type="RefSeq" id="XP_027618608.1">
    <property type="nucleotide sequence ID" value="XM_027762807.1"/>
</dbReference>
<keyword evidence="2" id="KW-0472">Membrane</keyword>
<proteinExistence type="predicted"/>
<sequence length="159" mass="17288">MNTAALLQAASSPGNPSSPPQPHTSTMSSMQAPQAPASSPTLIRMQTILKPSVVIVTFILPVIIVFMAWLKTVSIHFDVPSSAMSYTDDLITITIHRRYHRGTYKETNPEVCGIGVCYCPMTAIMHSFFSLLTPSSLCTLPFIYYIIPSVVPGCGVLVR</sequence>
<evidence type="ECO:0000313" key="4">
    <source>
        <dbReference type="Proteomes" id="UP000287166"/>
    </source>
</evidence>
<protein>
    <submittedName>
        <fullName evidence="3">Uncharacterized protein</fullName>
    </submittedName>
</protein>
<comment type="caution">
    <text evidence="3">The sequence shown here is derived from an EMBL/GenBank/DDBJ whole genome shotgun (WGS) entry which is preliminary data.</text>
</comment>
<keyword evidence="4" id="KW-1185">Reference proteome</keyword>
<feature type="compositionally biased region" description="Low complexity" evidence="1">
    <location>
        <begin position="27"/>
        <end position="36"/>
    </location>
</feature>
<organism evidence="3 4">
    <name type="scientific">Sparassis crispa</name>
    <dbReference type="NCBI Taxonomy" id="139825"/>
    <lineage>
        <taxon>Eukaryota</taxon>
        <taxon>Fungi</taxon>
        <taxon>Dikarya</taxon>
        <taxon>Basidiomycota</taxon>
        <taxon>Agaricomycotina</taxon>
        <taxon>Agaricomycetes</taxon>
        <taxon>Polyporales</taxon>
        <taxon>Sparassidaceae</taxon>
        <taxon>Sparassis</taxon>
    </lineage>
</organism>
<evidence type="ECO:0000256" key="2">
    <source>
        <dbReference type="SAM" id="Phobius"/>
    </source>
</evidence>
<dbReference type="EMBL" id="BFAD01000011">
    <property type="protein sequence ID" value="GBE87695.1"/>
    <property type="molecule type" value="Genomic_DNA"/>
</dbReference>
<feature type="region of interest" description="Disordered" evidence="1">
    <location>
        <begin position="8"/>
        <end position="36"/>
    </location>
</feature>
<reference evidence="3 4" key="1">
    <citation type="journal article" date="2018" name="Sci. Rep.">
        <title>Genome sequence of the cauliflower mushroom Sparassis crispa (Hanabiratake) and its association with beneficial usage.</title>
        <authorList>
            <person name="Kiyama R."/>
            <person name="Furutani Y."/>
            <person name="Kawaguchi K."/>
            <person name="Nakanishi T."/>
        </authorList>
    </citation>
    <scope>NUCLEOTIDE SEQUENCE [LARGE SCALE GENOMIC DNA]</scope>
</reference>
<feature type="transmembrane region" description="Helical" evidence="2">
    <location>
        <begin position="128"/>
        <end position="147"/>
    </location>
</feature>
<evidence type="ECO:0000256" key="1">
    <source>
        <dbReference type="SAM" id="MobiDB-lite"/>
    </source>
</evidence>
<dbReference type="AlphaFoldDB" id="A0A401GZV0"/>
<feature type="transmembrane region" description="Helical" evidence="2">
    <location>
        <begin position="48"/>
        <end position="70"/>
    </location>
</feature>
<dbReference type="InParanoid" id="A0A401GZV0"/>